<protein>
    <submittedName>
        <fullName evidence="1">Uncharacterized protein</fullName>
    </submittedName>
</protein>
<feature type="non-terminal residue" evidence="1">
    <location>
        <position position="1"/>
    </location>
</feature>
<feature type="non-terminal residue" evidence="1">
    <location>
        <position position="214"/>
    </location>
</feature>
<evidence type="ECO:0000313" key="1">
    <source>
        <dbReference type="EMBL" id="KMS93611.1"/>
    </source>
</evidence>
<sequence length="214" mass="24372">CDLDQNLHLCVTIGEDQYDAVRAVVHELLQDILDLIGERDRLLVRFAATAFLPSDSRWFSHLFKTARMSAIADAESEARAWFQSLLNRIEGRSATVGKPVADSVEVLLPEQPTQQSRLAEFHSEDIKFAATFPGPFPSSHQNVRAVRKFKKKRVRRLQKRYYQMPNLDGAPAIFNSEPDKTHPASDTEGFMSENDALPNEFLDFFAHFILNRIP</sequence>
<evidence type="ECO:0000313" key="2">
    <source>
        <dbReference type="Proteomes" id="UP000035740"/>
    </source>
</evidence>
<keyword evidence="2" id="KW-1185">Reference proteome</keyword>
<dbReference type="EMBL" id="KQ100924">
    <property type="protein sequence ID" value="KMS93611.1"/>
    <property type="molecule type" value="Genomic_DNA"/>
</dbReference>
<dbReference type="Proteomes" id="UP000035740">
    <property type="component" value="Unassembled WGS sequence"/>
</dbReference>
<reference evidence="1 2" key="1">
    <citation type="journal article" date="2014" name="Nature">
        <title>The genome of the recently domesticated crop plant sugar beet (Beta vulgaris).</title>
        <authorList>
            <person name="Dohm J.C."/>
            <person name="Minoche A.E."/>
            <person name="Holtgrawe D."/>
            <person name="Capella-Gutierrez S."/>
            <person name="Zakrzewski F."/>
            <person name="Tafer H."/>
            <person name="Rupp O."/>
            <person name="Sorensen T.R."/>
            <person name="Stracke R."/>
            <person name="Reinhardt R."/>
            <person name="Goesmann A."/>
            <person name="Kraft T."/>
            <person name="Schulz B."/>
            <person name="Stadler P.F."/>
            <person name="Schmidt T."/>
            <person name="Gabaldon T."/>
            <person name="Lehrach H."/>
            <person name="Weisshaar B."/>
            <person name="Himmelbauer H."/>
        </authorList>
    </citation>
    <scope>NUCLEOTIDE SEQUENCE [LARGE SCALE GENOMIC DNA]</scope>
    <source>
        <tissue evidence="1">Taproot</tissue>
    </source>
</reference>
<dbReference type="Gramene" id="KMS93611">
    <property type="protein sequence ID" value="KMS93611"/>
    <property type="gene ID" value="BVRB_029730"/>
</dbReference>
<dbReference type="AlphaFoldDB" id="A0A0J8AY11"/>
<accession>A0A0J8AY11</accession>
<gene>
    <name evidence="1" type="ORF">BVRB_029730</name>
</gene>
<proteinExistence type="predicted"/>
<name>A0A0J8AY11_BETVV</name>
<organism evidence="1 2">
    <name type="scientific">Beta vulgaris subsp. vulgaris</name>
    <name type="common">Beet</name>
    <dbReference type="NCBI Taxonomy" id="3555"/>
    <lineage>
        <taxon>Eukaryota</taxon>
        <taxon>Viridiplantae</taxon>
        <taxon>Streptophyta</taxon>
        <taxon>Embryophyta</taxon>
        <taxon>Tracheophyta</taxon>
        <taxon>Spermatophyta</taxon>
        <taxon>Magnoliopsida</taxon>
        <taxon>eudicotyledons</taxon>
        <taxon>Gunneridae</taxon>
        <taxon>Pentapetalae</taxon>
        <taxon>Caryophyllales</taxon>
        <taxon>Chenopodiaceae</taxon>
        <taxon>Betoideae</taxon>
        <taxon>Beta</taxon>
    </lineage>
</organism>